<dbReference type="SUPFAM" id="SSF53098">
    <property type="entry name" value="Ribonuclease H-like"/>
    <property type="match status" value="1"/>
</dbReference>
<dbReference type="InterPro" id="IPR002121">
    <property type="entry name" value="HRDC_dom"/>
</dbReference>
<dbReference type="GO" id="GO:0003676">
    <property type="term" value="F:nucleic acid binding"/>
    <property type="evidence" value="ECO:0007669"/>
    <property type="project" value="InterPro"/>
</dbReference>
<dbReference type="InterPro" id="IPR044876">
    <property type="entry name" value="HRDC_dom_sf"/>
</dbReference>
<dbReference type="InterPro" id="IPR010997">
    <property type="entry name" value="HRDC-like_sf"/>
</dbReference>
<dbReference type="GO" id="GO:0008408">
    <property type="term" value="F:3'-5' exonuclease activity"/>
    <property type="evidence" value="ECO:0007669"/>
    <property type="project" value="InterPro"/>
</dbReference>
<feature type="domain" description="HRDC" evidence="1">
    <location>
        <begin position="208"/>
        <end position="288"/>
    </location>
</feature>
<evidence type="ECO:0000259" key="1">
    <source>
        <dbReference type="PROSITE" id="PS50967"/>
    </source>
</evidence>
<feature type="non-terminal residue" evidence="2">
    <location>
        <position position="1"/>
    </location>
</feature>
<dbReference type="AlphaFoldDB" id="A0A381PLW3"/>
<organism evidence="2">
    <name type="scientific">marine metagenome</name>
    <dbReference type="NCBI Taxonomy" id="408172"/>
    <lineage>
        <taxon>unclassified sequences</taxon>
        <taxon>metagenomes</taxon>
        <taxon>ecological metagenomes</taxon>
    </lineage>
</organism>
<name>A0A381PLW3_9ZZZZ</name>
<dbReference type="GO" id="GO:0000166">
    <property type="term" value="F:nucleotide binding"/>
    <property type="evidence" value="ECO:0007669"/>
    <property type="project" value="InterPro"/>
</dbReference>
<dbReference type="PROSITE" id="PS50967">
    <property type="entry name" value="HRDC"/>
    <property type="match status" value="1"/>
</dbReference>
<dbReference type="Gene3D" id="3.30.420.10">
    <property type="entry name" value="Ribonuclease H-like superfamily/Ribonuclease H"/>
    <property type="match status" value="1"/>
</dbReference>
<dbReference type="GO" id="GO:0006139">
    <property type="term" value="P:nucleobase-containing compound metabolic process"/>
    <property type="evidence" value="ECO:0007669"/>
    <property type="project" value="InterPro"/>
</dbReference>
<dbReference type="PANTHER" id="PTHR47649">
    <property type="entry name" value="RIBONUCLEASE D"/>
    <property type="match status" value="1"/>
</dbReference>
<dbReference type="SUPFAM" id="SSF47819">
    <property type="entry name" value="HRDC-like"/>
    <property type="match status" value="1"/>
</dbReference>
<dbReference type="SMART" id="SM00474">
    <property type="entry name" value="35EXOc"/>
    <property type="match status" value="1"/>
</dbReference>
<dbReference type="PANTHER" id="PTHR47649:SF1">
    <property type="entry name" value="RIBONUCLEASE D"/>
    <property type="match status" value="1"/>
</dbReference>
<protein>
    <recommendedName>
        <fullName evidence="1">HRDC domain-containing protein</fullName>
    </recommendedName>
</protein>
<dbReference type="CDD" id="cd06142">
    <property type="entry name" value="RNaseD_exo"/>
    <property type="match status" value="1"/>
</dbReference>
<dbReference type="Pfam" id="PF00570">
    <property type="entry name" value="HRDC"/>
    <property type="match status" value="1"/>
</dbReference>
<dbReference type="InterPro" id="IPR051086">
    <property type="entry name" value="RNase_D-like"/>
</dbReference>
<evidence type="ECO:0000313" key="2">
    <source>
        <dbReference type="EMBL" id="SUZ67039.1"/>
    </source>
</evidence>
<dbReference type="InterPro" id="IPR012337">
    <property type="entry name" value="RNaseH-like_sf"/>
</dbReference>
<reference evidence="2" key="1">
    <citation type="submission" date="2018-05" db="EMBL/GenBank/DDBJ databases">
        <authorList>
            <person name="Lanie J.A."/>
            <person name="Ng W.-L."/>
            <person name="Kazmierczak K.M."/>
            <person name="Andrzejewski T.M."/>
            <person name="Davidsen T.M."/>
            <person name="Wayne K.J."/>
            <person name="Tettelin H."/>
            <person name="Glass J.I."/>
            <person name="Rusch D."/>
            <person name="Podicherti R."/>
            <person name="Tsui H.-C.T."/>
            <person name="Winkler M.E."/>
        </authorList>
    </citation>
    <scope>NUCLEOTIDE SEQUENCE</scope>
</reference>
<dbReference type="InterPro" id="IPR002562">
    <property type="entry name" value="3'-5'_exonuclease_dom"/>
</dbReference>
<proteinExistence type="predicted"/>
<sequence length="342" mass="39288">MPDIKLIHLEKNNYRVPTLKRHKSIGIDTEFMREKTFFAQLCLIQIATKKKIFIIDPIDAKNLDRLWKTLSHSTWILHAARQDIEVIYQSSRKMPNKIFDTQIAAGILGFTPQIGYSTLVEELFGVTLQKSQTRANWTKRPMSRSMINYAAEDVEYLIPIYEVLRKKLEDSNRLDWAWEDSAGLLESSLYDPNPNAAIEKIKAAKYLTGKARSAAVALATWREQYSREKNRPKQWILKDSVLMEIAVSNPAHPIDLSKIPGAPSSFSKHLSGDILEIIKKSQHKKNNYTPPARHTEEQKMILKEMSKRVEQKALNLKIYPEILCSKKELLAIGLGENNSRVF</sequence>
<dbReference type="Pfam" id="PF01612">
    <property type="entry name" value="DNA_pol_A_exo1"/>
    <property type="match status" value="1"/>
</dbReference>
<feature type="non-terminal residue" evidence="2">
    <location>
        <position position="342"/>
    </location>
</feature>
<dbReference type="InterPro" id="IPR036397">
    <property type="entry name" value="RNaseH_sf"/>
</dbReference>
<accession>A0A381PLW3</accession>
<gene>
    <name evidence="2" type="ORF">METZ01_LOCUS19893</name>
</gene>
<dbReference type="EMBL" id="UINC01001001">
    <property type="protein sequence ID" value="SUZ67039.1"/>
    <property type="molecule type" value="Genomic_DNA"/>
</dbReference>
<dbReference type="Gene3D" id="1.10.150.80">
    <property type="entry name" value="HRDC domain"/>
    <property type="match status" value="1"/>
</dbReference>